<organism evidence="1 2">
    <name type="scientific">Candidatus Thermofonsia Clade 3 bacterium</name>
    <dbReference type="NCBI Taxonomy" id="2364212"/>
    <lineage>
        <taxon>Bacteria</taxon>
        <taxon>Bacillati</taxon>
        <taxon>Chloroflexota</taxon>
        <taxon>Candidatus Thermofontia</taxon>
        <taxon>Candidatus Thermofonsia Clade 3</taxon>
    </lineage>
</organism>
<reference evidence="1 2" key="1">
    <citation type="submission" date="2017-11" db="EMBL/GenBank/DDBJ databases">
        <title>Evolution of Phototrophy in the Chloroflexi Phylum Driven by Horizontal Gene Transfer.</title>
        <authorList>
            <person name="Ward L.M."/>
            <person name="Hemp J."/>
            <person name="Shih P.M."/>
            <person name="Mcglynn S.E."/>
            <person name="Fischer W."/>
        </authorList>
    </citation>
    <scope>NUCLEOTIDE SEQUENCE [LARGE SCALE GENOMIC DNA]</scope>
    <source>
        <strain evidence="1">JP3_7</strain>
    </source>
</reference>
<comment type="caution">
    <text evidence="1">The sequence shown here is derived from an EMBL/GenBank/DDBJ whole genome shotgun (WGS) entry which is preliminary data.</text>
</comment>
<name>A0A2M8Q722_9CHLR</name>
<dbReference type="AlphaFoldDB" id="A0A2M8Q722"/>
<sequence length="80" mass="9162">MSRERRDVLETTAAPDYSALNRMYHRFRAGHLDKMNEALLSTLDNGGWVQEDAITLDSTLFSPDPCRRLRSDPPRQAVQT</sequence>
<protein>
    <submittedName>
        <fullName evidence="1">Uncharacterized protein</fullName>
    </submittedName>
</protein>
<accession>A0A2M8Q722</accession>
<gene>
    <name evidence="1" type="ORF">CUN48_18025</name>
</gene>
<feature type="non-terminal residue" evidence="1">
    <location>
        <position position="80"/>
    </location>
</feature>
<proteinExistence type="predicted"/>
<evidence type="ECO:0000313" key="1">
    <source>
        <dbReference type="EMBL" id="PJF45607.1"/>
    </source>
</evidence>
<dbReference type="Proteomes" id="UP000230790">
    <property type="component" value="Unassembled WGS sequence"/>
</dbReference>
<dbReference type="EMBL" id="PGTN01000924">
    <property type="protein sequence ID" value="PJF45607.1"/>
    <property type="molecule type" value="Genomic_DNA"/>
</dbReference>
<evidence type="ECO:0000313" key="2">
    <source>
        <dbReference type="Proteomes" id="UP000230790"/>
    </source>
</evidence>